<evidence type="ECO:0000256" key="2">
    <source>
        <dbReference type="ARBA" id="ARBA00022448"/>
    </source>
</evidence>
<comment type="catalytic activity">
    <reaction evidence="3">
        <text>a quinone + NADH + 5 H(+)(in) = a quinol + NAD(+) + 4 H(+)(out)</text>
        <dbReference type="Rhea" id="RHEA:57888"/>
        <dbReference type="ChEBI" id="CHEBI:15378"/>
        <dbReference type="ChEBI" id="CHEBI:24646"/>
        <dbReference type="ChEBI" id="CHEBI:57540"/>
        <dbReference type="ChEBI" id="CHEBI:57945"/>
        <dbReference type="ChEBI" id="CHEBI:132124"/>
    </reaction>
</comment>
<reference evidence="7" key="1">
    <citation type="journal article" date="2017" name="Genome Announc.">
        <title>Draft Genome Sequence of Terrimicrobium sacchariphilum NM-5T, a Facultative Anaerobic Soil Bacterium of the Class Spartobacteria.</title>
        <authorList>
            <person name="Qiu Y.L."/>
            <person name="Tourlousse D.M."/>
            <person name="Matsuura N."/>
            <person name="Ohashi A."/>
            <person name="Sekiguchi Y."/>
        </authorList>
    </citation>
    <scope>NUCLEOTIDE SEQUENCE [LARGE SCALE GENOMIC DNA]</scope>
    <source>
        <strain evidence="7">NM-5</strain>
    </source>
</reference>
<dbReference type="SUPFAM" id="SSF143243">
    <property type="entry name" value="Nqo5-like"/>
    <property type="match status" value="1"/>
</dbReference>
<dbReference type="Gene3D" id="3.30.460.80">
    <property type="entry name" value="NADH:ubiquinone oxidoreductase, 30kDa subunit"/>
    <property type="match status" value="1"/>
</dbReference>
<evidence type="ECO:0000313" key="7">
    <source>
        <dbReference type="Proteomes" id="UP000076023"/>
    </source>
</evidence>
<comment type="caution">
    <text evidence="6">The sequence shown here is derived from an EMBL/GenBank/DDBJ whole genome shotgun (WGS) entry which is preliminary data.</text>
</comment>
<keyword evidence="3" id="KW-0472">Membrane</keyword>
<comment type="function">
    <text evidence="3">NDH-1 shuttles electrons from NADH, via FMN and iron-sulfur (Fe-S) centers, to quinones in the respiratory chain. The immediate electron acceptor for the enzyme in this species is believed to be ubiquinone. Couples the redox reaction to proton translocation (for every two electrons transferred, four hydrogen ions are translocated across the cytoplasmic membrane), and thus conserves the redox energy in a proton gradient.</text>
</comment>
<evidence type="ECO:0000313" key="6">
    <source>
        <dbReference type="EMBL" id="GAT32989.1"/>
    </source>
</evidence>
<evidence type="ECO:0000256" key="3">
    <source>
        <dbReference type="HAMAP-Rule" id="MF_01357"/>
    </source>
</evidence>
<dbReference type="GO" id="GO:0008137">
    <property type="term" value="F:NADH dehydrogenase (ubiquinone) activity"/>
    <property type="evidence" value="ECO:0007669"/>
    <property type="project" value="InterPro"/>
</dbReference>
<feature type="region of interest" description="Disordered" evidence="4">
    <location>
        <begin position="170"/>
        <end position="203"/>
    </location>
</feature>
<dbReference type="HAMAP" id="MF_01357">
    <property type="entry name" value="NDH1_NuoC"/>
    <property type="match status" value="1"/>
</dbReference>
<comment type="subunit">
    <text evidence="3">NDH-1 is composed of 14 different subunits. Subunits NuoB, C, D, E, F, and G constitute the peripheral sector of the complex.</text>
</comment>
<keyword evidence="3" id="KW-0830">Ubiquinone</keyword>
<dbReference type="Pfam" id="PF00329">
    <property type="entry name" value="Complex1_30kDa"/>
    <property type="match status" value="1"/>
</dbReference>
<evidence type="ECO:0000256" key="1">
    <source>
        <dbReference type="ARBA" id="ARBA00007569"/>
    </source>
</evidence>
<protein>
    <recommendedName>
        <fullName evidence="3">NADH-quinone oxidoreductase subunit C</fullName>
        <ecNumber evidence="3">7.1.1.-</ecNumber>
    </recommendedName>
    <alternativeName>
        <fullName evidence="3">NADH dehydrogenase I subunit C</fullName>
    </alternativeName>
    <alternativeName>
        <fullName evidence="3">NDH-1 subunit C</fullName>
    </alternativeName>
</protein>
<dbReference type="InParanoid" id="A0A146G5A0"/>
<feature type="domain" description="NADH:ubiquinone oxidoreductase 30kDa subunit" evidence="5">
    <location>
        <begin position="32"/>
        <end position="151"/>
    </location>
</feature>
<dbReference type="InterPro" id="IPR037232">
    <property type="entry name" value="NADH_quin_OxRdtase_su_C/D-like"/>
</dbReference>
<dbReference type="InterPro" id="IPR010218">
    <property type="entry name" value="NADH_DH_suC"/>
</dbReference>
<dbReference type="GO" id="GO:0005886">
    <property type="term" value="C:plasma membrane"/>
    <property type="evidence" value="ECO:0007669"/>
    <property type="project" value="UniProtKB-SubCell"/>
</dbReference>
<sequence length="203" mass="22884">MSSQDPATSFRDKFADSIISETDFRGEKTFLVKIEALHDAARYLKDEQGFDYLIDISSIDNFGDSPRFEIVYELCNLGKGAHIRLKAPLASDEEPVAPTVVDLWPTADWHEREAYDMMGIKFDGHPNLTRILMWEGYPYHPLRKDFPLQGKPSETEEVAFTDVAPLAGGPFVTVPTSGNTQVREPRARRAGDEPVHEKFIAEP</sequence>
<keyword evidence="7" id="KW-1185">Reference proteome</keyword>
<dbReference type="AlphaFoldDB" id="A0A146G5A0"/>
<dbReference type="RefSeq" id="WP_075078774.1">
    <property type="nucleotide sequence ID" value="NZ_BDCO01000002.1"/>
</dbReference>
<dbReference type="EC" id="7.1.1.-" evidence="3"/>
<accession>A0A146G5A0</accession>
<evidence type="ECO:0000256" key="4">
    <source>
        <dbReference type="SAM" id="MobiDB-lite"/>
    </source>
</evidence>
<organism evidence="6 7">
    <name type="scientific">Terrimicrobium sacchariphilum</name>
    <dbReference type="NCBI Taxonomy" id="690879"/>
    <lineage>
        <taxon>Bacteria</taxon>
        <taxon>Pseudomonadati</taxon>
        <taxon>Verrucomicrobiota</taxon>
        <taxon>Terrimicrobiia</taxon>
        <taxon>Terrimicrobiales</taxon>
        <taxon>Terrimicrobiaceae</taxon>
        <taxon>Terrimicrobium</taxon>
    </lineage>
</organism>
<keyword evidence="2 3" id="KW-0813">Transport</keyword>
<dbReference type="EMBL" id="BDCO01000002">
    <property type="protein sequence ID" value="GAT32989.1"/>
    <property type="molecule type" value="Genomic_DNA"/>
</dbReference>
<keyword evidence="3" id="KW-0520">NAD</keyword>
<comment type="similarity">
    <text evidence="1 3">Belongs to the complex I 30 kDa subunit family.</text>
</comment>
<keyword evidence="3" id="KW-1278">Translocase</keyword>
<name>A0A146G5A0_TERSA</name>
<dbReference type="PANTHER" id="PTHR10884">
    <property type="entry name" value="NADH DEHYDROGENASE UBIQUINONE IRON-SULFUR PROTEIN 3"/>
    <property type="match status" value="1"/>
</dbReference>
<dbReference type="STRING" id="690879.TSACC_21393"/>
<dbReference type="PANTHER" id="PTHR10884:SF14">
    <property type="entry name" value="NADH DEHYDROGENASE [UBIQUINONE] IRON-SULFUR PROTEIN 3, MITOCHONDRIAL"/>
    <property type="match status" value="1"/>
</dbReference>
<feature type="compositionally biased region" description="Basic and acidic residues" evidence="4">
    <location>
        <begin position="183"/>
        <end position="203"/>
    </location>
</feature>
<keyword evidence="3" id="KW-1003">Cell membrane</keyword>
<dbReference type="Proteomes" id="UP000076023">
    <property type="component" value="Unassembled WGS sequence"/>
</dbReference>
<dbReference type="GO" id="GO:0048038">
    <property type="term" value="F:quinone binding"/>
    <property type="evidence" value="ECO:0007669"/>
    <property type="project" value="UniProtKB-KW"/>
</dbReference>
<gene>
    <name evidence="3" type="primary">nuoC</name>
    <name evidence="6" type="ORF">TSACC_21393</name>
</gene>
<dbReference type="GO" id="GO:0050136">
    <property type="term" value="F:NADH dehydrogenase (quinone) (non-electrogenic) activity"/>
    <property type="evidence" value="ECO:0007669"/>
    <property type="project" value="UniProtKB-UniRule"/>
</dbReference>
<comment type="subcellular location">
    <subcellularLocation>
        <location evidence="3">Cell membrane</location>
        <topology evidence="3">Peripheral membrane protein</topology>
        <orientation evidence="3">Cytoplasmic side</orientation>
    </subcellularLocation>
</comment>
<dbReference type="InterPro" id="IPR001268">
    <property type="entry name" value="NADH_UbQ_OxRdtase_30kDa_su"/>
</dbReference>
<evidence type="ECO:0000259" key="5">
    <source>
        <dbReference type="Pfam" id="PF00329"/>
    </source>
</evidence>
<proteinExistence type="inferred from homology"/>
<dbReference type="OrthoDB" id="9803286at2"/>
<keyword evidence="3" id="KW-0874">Quinone</keyword>